<dbReference type="OrthoDB" id="3870679at2759"/>
<feature type="compositionally biased region" description="Low complexity" evidence="1">
    <location>
        <begin position="60"/>
        <end position="70"/>
    </location>
</feature>
<name>S3CQ38_GLAL2</name>
<dbReference type="eggNOG" id="ENOG502SN25">
    <property type="taxonomic scope" value="Eukaryota"/>
</dbReference>
<proteinExistence type="predicted"/>
<dbReference type="Proteomes" id="UP000016922">
    <property type="component" value="Unassembled WGS sequence"/>
</dbReference>
<reference evidence="2 3" key="1">
    <citation type="journal article" date="2013" name="BMC Genomics">
        <title>Genomics-driven discovery of the pneumocandin biosynthetic gene cluster in the fungus Glarea lozoyensis.</title>
        <authorList>
            <person name="Chen L."/>
            <person name="Yue Q."/>
            <person name="Zhang X."/>
            <person name="Xiang M."/>
            <person name="Wang C."/>
            <person name="Li S."/>
            <person name="Che Y."/>
            <person name="Ortiz-Lopez F.J."/>
            <person name="Bills G.F."/>
            <person name="Liu X."/>
            <person name="An Z."/>
        </authorList>
    </citation>
    <scope>NUCLEOTIDE SEQUENCE [LARGE SCALE GENOMIC DNA]</scope>
    <source>
        <strain evidence="3">ATCC 20868 / MF5171</strain>
    </source>
</reference>
<feature type="region of interest" description="Disordered" evidence="1">
    <location>
        <begin position="319"/>
        <end position="347"/>
    </location>
</feature>
<sequence>MPTRELGSSFDPPNRVQAVGTTLLKKHKILPHPRKELVRDNTPSTPKANQIQSLEIDTRSSSVASSDASSPRTLKHTPKRIVSLPPTPPTHSRQSSGNYTANRQDAISKEPSRTGSVPGTPTDQRSPPTPDVTPPRRIPPAFRPQTYDRYPSSRAESFKTALEDQDSSDEDHLSTVRPVPASGRTSTTEIPQVPKIPESFQKRKEIGLGLSIESENGGSTTPQLLESPGQEFHVFDGEWESESSEVEREWDDNLMRNVTVRKRPGRVLPVYMDNAMPEVLEDLVVSPTQATRTARQLPLQERNTPLVDQNLPLQERIARHRRQRDSGDRSVSEKYAKKSQWHYSEGSPVMPDVRRFSTMSSRSGSTVIGAIVVDAPPVRRKTLRHTKKHLGLRDFSSDQSTIDSKSNSVVSTEVTHRLHHSIGQISEHRHRSQQSNGTISSSSSGRARRDVIRSGGIPVVVIPDRRSSTKSSKAPSLRSTSSRKTKRSLSLSSAPLSSSSKFNDPSYSDKLQSRKRTLSESAGSGDSVRTIDFPPKIPVRRSSLSAPTSRNTSRAGSLTTESLKAHDKFQSKIIQQPEAKVATSYRSTESHKELGSHASRPNFDQNGDPFFGKRLSTQVTPFSQMSYETAGTNPVVSEALAVSIYPHQNKSLLVVQHASTEPSPASLKASDPSQSAPPSMKLNGEATAPYTPPQPSHPMDEVDSPLRNPRVPPEPPAIKFIPATPAVLTPSQEEQKQLGFDFDEYEERPATSDSKPKRGMSLIRRFSKRRNSEPAAPPLPGLLKRTFSLNNRRKAQTDEATQTSRGNANPSTLYPSVEDQPADGSKLHPFWRPSHFWDDLEDEGFADDELTGGGYPRIDNRPPPPKRSLSGKLKRTFAILPIEDDHQYQPYSKDRRILRKSNSGNLRVVKQRSTSTLRRRESDRGYYAGRSGSREGSFGYGFKEGNGGNRVHTIPGIGVRVEYVGWSAVKRKFSEKRRQQRTAKLRASISHPREVQSGVDDVLRRRRMM</sequence>
<dbReference type="RefSeq" id="XP_008085154.1">
    <property type="nucleotide sequence ID" value="XM_008086963.1"/>
</dbReference>
<feature type="compositionally biased region" description="Polar residues" evidence="1">
    <location>
        <begin position="90"/>
        <end position="105"/>
    </location>
</feature>
<evidence type="ECO:0000256" key="1">
    <source>
        <dbReference type="SAM" id="MobiDB-lite"/>
    </source>
</evidence>
<feature type="region of interest" description="Disordered" evidence="1">
    <location>
        <begin position="910"/>
        <end position="930"/>
    </location>
</feature>
<feature type="compositionally biased region" description="Low complexity" evidence="1">
    <location>
        <begin position="488"/>
        <end position="500"/>
    </location>
</feature>
<dbReference type="AlphaFoldDB" id="S3CQ38"/>
<feature type="region of interest" description="Disordered" evidence="1">
    <location>
        <begin position="577"/>
        <end position="604"/>
    </location>
</feature>
<accession>S3CQ38</accession>
<gene>
    <name evidence="2" type="ORF">GLAREA_04586</name>
</gene>
<evidence type="ECO:0000313" key="3">
    <source>
        <dbReference type="Proteomes" id="UP000016922"/>
    </source>
</evidence>
<feature type="compositionally biased region" description="Polar residues" evidence="1">
    <location>
        <begin position="798"/>
        <end position="814"/>
    </location>
</feature>
<feature type="compositionally biased region" description="Polar residues" evidence="1">
    <location>
        <begin position="501"/>
        <end position="510"/>
    </location>
</feature>
<dbReference type="GeneID" id="19463641"/>
<feature type="compositionally biased region" description="Basic and acidic residues" evidence="1">
    <location>
        <begin position="324"/>
        <end position="336"/>
    </location>
</feature>
<protein>
    <submittedName>
        <fullName evidence="2">Uncharacterized protein</fullName>
    </submittedName>
</protein>
<feature type="region of interest" description="Disordered" evidence="1">
    <location>
        <begin position="657"/>
        <end position="825"/>
    </location>
</feature>
<feature type="compositionally biased region" description="Polar residues" evidence="1">
    <location>
        <begin position="397"/>
        <end position="413"/>
    </location>
</feature>
<organism evidence="2 3">
    <name type="scientific">Glarea lozoyensis (strain ATCC 20868 / MF5171)</name>
    <dbReference type="NCBI Taxonomy" id="1116229"/>
    <lineage>
        <taxon>Eukaryota</taxon>
        <taxon>Fungi</taxon>
        <taxon>Dikarya</taxon>
        <taxon>Ascomycota</taxon>
        <taxon>Pezizomycotina</taxon>
        <taxon>Leotiomycetes</taxon>
        <taxon>Helotiales</taxon>
        <taxon>Helotiaceae</taxon>
        <taxon>Glarea</taxon>
    </lineage>
</organism>
<feature type="compositionally biased region" description="Polar residues" evidence="1">
    <location>
        <begin position="542"/>
        <end position="562"/>
    </location>
</feature>
<feature type="region of interest" description="Disordered" evidence="1">
    <location>
        <begin position="397"/>
        <end position="562"/>
    </location>
</feature>
<feature type="region of interest" description="Disordered" evidence="1">
    <location>
        <begin position="23"/>
        <end position="189"/>
    </location>
</feature>
<feature type="region of interest" description="Disordered" evidence="1">
    <location>
        <begin position="848"/>
        <end position="870"/>
    </location>
</feature>
<dbReference type="KEGG" id="glz:GLAREA_04586"/>
<evidence type="ECO:0000313" key="2">
    <source>
        <dbReference type="EMBL" id="EPE27795.1"/>
    </source>
</evidence>
<dbReference type="OMA" id="DERTMDY"/>
<dbReference type="STRING" id="1116229.S3CQ38"/>
<dbReference type="HOGENOM" id="CLU_006594_0_0_1"/>
<dbReference type="EMBL" id="KE145369">
    <property type="protein sequence ID" value="EPE27795.1"/>
    <property type="molecule type" value="Genomic_DNA"/>
</dbReference>
<feature type="compositionally biased region" description="Low complexity" evidence="1">
    <location>
        <begin position="433"/>
        <end position="445"/>
    </location>
</feature>
<feature type="compositionally biased region" description="Polar residues" evidence="1">
    <location>
        <begin position="41"/>
        <end position="55"/>
    </location>
</feature>
<feature type="compositionally biased region" description="Pro residues" evidence="1">
    <location>
        <begin position="127"/>
        <end position="142"/>
    </location>
</feature>
<feature type="compositionally biased region" description="Basic and acidic residues" evidence="1">
    <location>
        <begin position="747"/>
        <end position="756"/>
    </location>
</feature>
<keyword evidence="3" id="KW-1185">Reference proteome</keyword>
<feature type="compositionally biased region" description="Polar residues" evidence="1">
    <location>
        <begin position="113"/>
        <end position="126"/>
    </location>
</feature>